<evidence type="ECO:0000313" key="9">
    <source>
        <dbReference type="Proteomes" id="UP001321473"/>
    </source>
</evidence>
<keyword evidence="3 6" id="KW-0812">Transmembrane</keyword>
<protein>
    <recommendedName>
        <fullName evidence="7">Major facilitator superfamily (MFS) profile domain-containing protein</fullName>
    </recommendedName>
</protein>
<feature type="transmembrane region" description="Helical" evidence="6">
    <location>
        <begin position="260"/>
        <end position="279"/>
    </location>
</feature>
<evidence type="ECO:0000313" key="8">
    <source>
        <dbReference type="EMBL" id="KAK8758726.1"/>
    </source>
</evidence>
<dbReference type="PROSITE" id="PS50850">
    <property type="entry name" value="MFS"/>
    <property type="match status" value="1"/>
</dbReference>
<comment type="caution">
    <text evidence="8">The sequence shown here is derived from an EMBL/GenBank/DDBJ whole genome shotgun (WGS) entry which is preliminary data.</text>
</comment>
<feature type="transmembrane region" description="Helical" evidence="6">
    <location>
        <begin position="193"/>
        <end position="213"/>
    </location>
</feature>
<keyword evidence="4 6" id="KW-1133">Transmembrane helix</keyword>
<dbReference type="Pfam" id="PF07690">
    <property type="entry name" value="MFS_1"/>
    <property type="match status" value="1"/>
</dbReference>
<dbReference type="EMBL" id="JARKHS020033758">
    <property type="protein sequence ID" value="KAK8758726.1"/>
    <property type="molecule type" value="Genomic_DNA"/>
</dbReference>
<sequence>MLAVALFGGALGGLSESLYCVASYSTATVVFADNLGFAVAGMQFLWGSGGSTGAIIGGAIADLWGYAASFFVVSSLFLLSLPFIATSRIFRRNRKPASTSPPAVRESCRTANNIKHIWLLRDLRFLAFLFDLFLDGLIFGFLEPTLEPYLDQFHQSSSGAGSVFSVYSLSFSIASLICGIISHYKAEIRFLPLAHLLNIAGYIVMGPAPFLPFQPSMGLIYASQVLLGAGVASMHVLSYSSAIKRAIAKGYPEDMDTSSFVSGAIFSSFVLGATVSPPVSGYLVETLGFRVGSMILLGVLVVWMPALLLLQKK</sequence>
<dbReference type="InterPro" id="IPR050930">
    <property type="entry name" value="MFS_Vesicular_Transporter"/>
</dbReference>
<dbReference type="GO" id="GO:0016020">
    <property type="term" value="C:membrane"/>
    <property type="evidence" value="ECO:0007669"/>
    <property type="project" value="UniProtKB-SubCell"/>
</dbReference>
<keyword evidence="9" id="KW-1185">Reference proteome</keyword>
<feature type="transmembrane region" description="Helical" evidence="6">
    <location>
        <begin position="123"/>
        <end position="142"/>
    </location>
</feature>
<dbReference type="InterPro" id="IPR011701">
    <property type="entry name" value="MFS"/>
</dbReference>
<dbReference type="PANTHER" id="PTHR23506">
    <property type="entry name" value="GH10249P"/>
    <property type="match status" value="1"/>
</dbReference>
<feature type="transmembrane region" description="Helical" evidence="6">
    <location>
        <begin position="162"/>
        <end position="181"/>
    </location>
</feature>
<feature type="transmembrane region" description="Helical" evidence="6">
    <location>
        <begin position="219"/>
        <end position="239"/>
    </location>
</feature>
<dbReference type="GO" id="GO:0022857">
    <property type="term" value="F:transmembrane transporter activity"/>
    <property type="evidence" value="ECO:0007669"/>
    <property type="project" value="InterPro"/>
</dbReference>
<evidence type="ECO:0000256" key="1">
    <source>
        <dbReference type="ARBA" id="ARBA00004141"/>
    </source>
</evidence>
<feature type="transmembrane region" description="Helical" evidence="6">
    <location>
        <begin position="63"/>
        <end position="85"/>
    </location>
</feature>
<evidence type="ECO:0000259" key="7">
    <source>
        <dbReference type="PROSITE" id="PS50850"/>
    </source>
</evidence>
<evidence type="ECO:0000256" key="2">
    <source>
        <dbReference type="ARBA" id="ARBA00022448"/>
    </source>
</evidence>
<reference evidence="8 9" key="1">
    <citation type="journal article" date="2023" name="Arcadia Sci">
        <title>De novo assembly of a long-read Amblyomma americanum tick genome.</title>
        <authorList>
            <person name="Chou S."/>
            <person name="Poskanzer K.E."/>
            <person name="Rollins M."/>
            <person name="Thuy-Boun P.S."/>
        </authorList>
    </citation>
    <scope>NUCLEOTIDE SEQUENCE [LARGE SCALE GENOMIC DNA]</scope>
    <source>
        <strain evidence="8">F_SG_1</strain>
        <tissue evidence="8">Salivary glands</tissue>
    </source>
</reference>
<accession>A0AAQ4D8D6</accession>
<dbReference type="Gene3D" id="1.20.1250.20">
    <property type="entry name" value="MFS general substrate transporter like domains"/>
    <property type="match status" value="1"/>
</dbReference>
<evidence type="ECO:0000256" key="4">
    <source>
        <dbReference type="ARBA" id="ARBA00022989"/>
    </source>
</evidence>
<feature type="transmembrane region" description="Helical" evidence="6">
    <location>
        <begin position="291"/>
        <end position="310"/>
    </location>
</feature>
<dbReference type="PANTHER" id="PTHR23506:SF26">
    <property type="entry name" value="MFS-TYPE TRANSPORTER SLC18B1"/>
    <property type="match status" value="1"/>
</dbReference>
<feature type="domain" description="Major facilitator superfamily (MFS) profile" evidence="7">
    <location>
        <begin position="124"/>
        <end position="313"/>
    </location>
</feature>
<keyword evidence="5 6" id="KW-0472">Membrane</keyword>
<organism evidence="8 9">
    <name type="scientific">Amblyomma americanum</name>
    <name type="common">Lone star tick</name>
    <dbReference type="NCBI Taxonomy" id="6943"/>
    <lineage>
        <taxon>Eukaryota</taxon>
        <taxon>Metazoa</taxon>
        <taxon>Ecdysozoa</taxon>
        <taxon>Arthropoda</taxon>
        <taxon>Chelicerata</taxon>
        <taxon>Arachnida</taxon>
        <taxon>Acari</taxon>
        <taxon>Parasitiformes</taxon>
        <taxon>Ixodida</taxon>
        <taxon>Ixodoidea</taxon>
        <taxon>Ixodidae</taxon>
        <taxon>Amblyomminae</taxon>
        <taxon>Amblyomma</taxon>
    </lineage>
</organism>
<proteinExistence type="predicted"/>
<dbReference type="Proteomes" id="UP001321473">
    <property type="component" value="Unassembled WGS sequence"/>
</dbReference>
<dbReference type="AlphaFoldDB" id="A0AAQ4D8D6"/>
<dbReference type="InterPro" id="IPR036259">
    <property type="entry name" value="MFS_trans_sf"/>
</dbReference>
<name>A0AAQ4D8D6_AMBAM</name>
<keyword evidence="2" id="KW-0813">Transport</keyword>
<gene>
    <name evidence="8" type="ORF">V5799_003644</name>
</gene>
<dbReference type="SUPFAM" id="SSF103473">
    <property type="entry name" value="MFS general substrate transporter"/>
    <property type="match status" value="1"/>
</dbReference>
<evidence type="ECO:0000256" key="6">
    <source>
        <dbReference type="SAM" id="Phobius"/>
    </source>
</evidence>
<comment type="subcellular location">
    <subcellularLocation>
        <location evidence="1">Membrane</location>
        <topology evidence="1">Multi-pass membrane protein</topology>
    </subcellularLocation>
</comment>
<dbReference type="InterPro" id="IPR020846">
    <property type="entry name" value="MFS_dom"/>
</dbReference>
<evidence type="ECO:0000256" key="5">
    <source>
        <dbReference type="ARBA" id="ARBA00023136"/>
    </source>
</evidence>
<evidence type="ECO:0000256" key="3">
    <source>
        <dbReference type="ARBA" id="ARBA00022692"/>
    </source>
</evidence>